<dbReference type="Pfam" id="PF00010">
    <property type="entry name" value="HLH"/>
    <property type="match status" value="1"/>
</dbReference>
<dbReference type="STRING" id="7574.A0A1S3JVB0"/>
<accession>A0A1S3JVB0</accession>
<dbReference type="PANTHER" id="PTHR15741">
    <property type="entry name" value="BASIC HELIX-LOOP-HELIX ZIP TRANSCRIPTION FACTOR"/>
    <property type="match status" value="1"/>
</dbReference>
<dbReference type="RefSeq" id="XP_013414340.1">
    <property type="nucleotide sequence ID" value="XM_013558886.2"/>
</dbReference>
<dbReference type="Proteomes" id="UP000085678">
    <property type="component" value="Unplaced"/>
</dbReference>
<sequence>MPGIRSDNTLAERMKADRDCPEMLLARFLDDTDLFNLTIEDPYQEQNSLLKTLSIESPQSLEQPSSIVSLPSSPEASPGSESSRKRKQKNPVARHKRESHIKAELRRRSKIQHGFGDLKTLVPAIDDSPGSRESKSAMLFKAADYCRQLQAERIQMQNEGDALRAEIEMLTQQTSQLQALLPESGTDVGEECAKSSAVTSKSNLGAMYEEHVRRETYRSWKYWVYGMLMRPLFDSFNQTVSTKTWNEFRSSVMVWLQNHCSLGGMRAVALHTLRQLSTSTAVLTKPEDFPAECVRGALEEYAMSS</sequence>
<feature type="domain" description="BHLH" evidence="8">
    <location>
        <begin position="95"/>
        <end position="149"/>
    </location>
</feature>
<keyword evidence="5" id="KW-0539">Nucleus</keyword>
<evidence type="ECO:0000256" key="5">
    <source>
        <dbReference type="ARBA" id="ARBA00023242"/>
    </source>
</evidence>
<dbReference type="PROSITE" id="PS50888">
    <property type="entry name" value="BHLH"/>
    <property type="match status" value="1"/>
</dbReference>
<feature type="compositionally biased region" description="Low complexity" evidence="7">
    <location>
        <begin position="69"/>
        <end position="81"/>
    </location>
</feature>
<evidence type="ECO:0000256" key="4">
    <source>
        <dbReference type="ARBA" id="ARBA00023163"/>
    </source>
</evidence>
<feature type="compositionally biased region" description="Basic residues" evidence="7">
    <location>
        <begin position="84"/>
        <end position="99"/>
    </location>
</feature>
<dbReference type="InParanoid" id="A0A1S3JVB0"/>
<keyword evidence="9" id="KW-1185">Reference proteome</keyword>
<evidence type="ECO:0000256" key="6">
    <source>
        <dbReference type="SAM" id="Coils"/>
    </source>
</evidence>
<evidence type="ECO:0000313" key="10">
    <source>
        <dbReference type="RefSeq" id="XP_013414340.1"/>
    </source>
</evidence>
<dbReference type="GO" id="GO:0000978">
    <property type="term" value="F:RNA polymerase II cis-regulatory region sequence-specific DNA binding"/>
    <property type="evidence" value="ECO:0007669"/>
    <property type="project" value="TreeGrafter"/>
</dbReference>
<evidence type="ECO:0000256" key="2">
    <source>
        <dbReference type="ARBA" id="ARBA00023015"/>
    </source>
</evidence>
<gene>
    <name evidence="10" type="primary">LOC106176481</name>
</gene>
<feature type="region of interest" description="Disordered" evidence="7">
    <location>
        <begin position="61"/>
        <end position="103"/>
    </location>
</feature>
<dbReference type="GO" id="GO:0000981">
    <property type="term" value="F:DNA-binding transcription factor activity, RNA polymerase II-specific"/>
    <property type="evidence" value="ECO:0007669"/>
    <property type="project" value="TreeGrafter"/>
</dbReference>
<evidence type="ECO:0000256" key="3">
    <source>
        <dbReference type="ARBA" id="ARBA00023125"/>
    </source>
</evidence>
<keyword evidence="6" id="KW-0175">Coiled coil</keyword>
<evidence type="ECO:0000259" key="8">
    <source>
        <dbReference type="PROSITE" id="PS50888"/>
    </source>
</evidence>
<dbReference type="OMA" id="NIADSNM"/>
<keyword evidence="4" id="KW-0804">Transcription</keyword>
<dbReference type="SMART" id="SM00353">
    <property type="entry name" value="HLH"/>
    <property type="match status" value="1"/>
</dbReference>
<dbReference type="Gene3D" id="4.10.280.10">
    <property type="entry name" value="Helix-loop-helix DNA-binding domain"/>
    <property type="match status" value="1"/>
</dbReference>
<dbReference type="PANTHER" id="PTHR15741:SF37">
    <property type="entry name" value="LD38259P"/>
    <property type="match status" value="1"/>
</dbReference>
<dbReference type="OrthoDB" id="6086776at2759"/>
<comment type="subcellular location">
    <subcellularLocation>
        <location evidence="1">Nucleus</location>
    </subcellularLocation>
</comment>
<dbReference type="AlphaFoldDB" id="A0A1S3JVB0"/>
<keyword evidence="3" id="KW-0238">DNA-binding</keyword>
<reference evidence="10" key="1">
    <citation type="submission" date="2025-08" db="UniProtKB">
        <authorList>
            <consortium name="RefSeq"/>
        </authorList>
    </citation>
    <scope>IDENTIFICATION</scope>
    <source>
        <tissue evidence="10">Gonads</tissue>
    </source>
</reference>
<evidence type="ECO:0000256" key="1">
    <source>
        <dbReference type="ARBA" id="ARBA00004123"/>
    </source>
</evidence>
<organism evidence="9 10">
    <name type="scientific">Lingula anatina</name>
    <name type="common">Brachiopod</name>
    <name type="synonym">Lingula unguis</name>
    <dbReference type="NCBI Taxonomy" id="7574"/>
    <lineage>
        <taxon>Eukaryota</taxon>
        <taxon>Metazoa</taxon>
        <taxon>Spiralia</taxon>
        <taxon>Lophotrochozoa</taxon>
        <taxon>Brachiopoda</taxon>
        <taxon>Linguliformea</taxon>
        <taxon>Lingulata</taxon>
        <taxon>Lingulida</taxon>
        <taxon>Linguloidea</taxon>
        <taxon>Lingulidae</taxon>
        <taxon>Lingula</taxon>
    </lineage>
</organism>
<evidence type="ECO:0000313" key="9">
    <source>
        <dbReference type="Proteomes" id="UP000085678"/>
    </source>
</evidence>
<evidence type="ECO:0000256" key="7">
    <source>
        <dbReference type="SAM" id="MobiDB-lite"/>
    </source>
</evidence>
<proteinExistence type="predicted"/>
<dbReference type="GeneID" id="106176481"/>
<dbReference type="GO" id="GO:0005634">
    <property type="term" value="C:nucleus"/>
    <property type="evidence" value="ECO:0007669"/>
    <property type="project" value="UniProtKB-SubCell"/>
</dbReference>
<dbReference type="KEGG" id="lak:106176481"/>
<dbReference type="GO" id="GO:0046983">
    <property type="term" value="F:protein dimerization activity"/>
    <property type="evidence" value="ECO:0007669"/>
    <property type="project" value="InterPro"/>
</dbReference>
<dbReference type="SUPFAM" id="SSF47459">
    <property type="entry name" value="HLH, helix-loop-helix DNA-binding domain"/>
    <property type="match status" value="1"/>
</dbReference>
<name>A0A1S3JVB0_LINAN</name>
<dbReference type="InterPro" id="IPR052207">
    <property type="entry name" value="Max-like/E-box_TFs"/>
</dbReference>
<feature type="coiled-coil region" evidence="6">
    <location>
        <begin position="146"/>
        <end position="173"/>
    </location>
</feature>
<dbReference type="InterPro" id="IPR036638">
    <property type="entry name" value="HLH_DNA-bd_sf"/>
</dbReference>
<dbReference type="CDD" id="cd11405">
    <property type="entry name" value="bHLHzip_MLXIP_like"/>
    <property type="match status" value="1"/>
</dbReference>
<keyword evidence="2" id="KW-0805">Transcription regulation</keyword>
<dbReference type="InterPro" id="IPR011598">
    <property type="entry name" value="bHLH_dom"/>
</dbReference>
<protein>
    <submittedName>
        <fullName evidence="10">Carbohydrate-responsive element-binding protein</fullName>
    </submittedName>
</protein>